<feature type="domain" description="Histone deacetylase" evidence="1">
    <location>
        <begin position="26"/>
        <end position="171"/>
    </location>
</feature>
<dbReference type="Pfam" id="PF00850">
    <property type="entry name" value="Hist_deacetyl"/>
    <property type="match status" value="1"/>
</dbReference>
<dbReference type="PANTHER" id="PTHR10625">
    <property type="entry name" value="HISTONE DEACETYLASE HDAC1-RELATED"/>
    <property type="match status" value="1"/>
</dbReference>
<accession>A0AAE3R5P9</accession>
<comment type="caution">
    <text evidence="2">The sequence shown here is derived from an EMBL/GenBank/DDBJ whole genome shotgun (WGS) entry which is preliminary data.</text>
</comment>
<dbReference type="InterPro" id="IPR023696">
    <property type="entry name" value="Ureohydrolase_dom_sf"/>
</dbReference>
<dbReference type="PANTHER" id="PTHR10625:SF19">
    <property type="entry name" value="HISTONE DEACETYLASE 12"/>
    <property type="match status" value="1"/>
</dbReference>
<dbReference type="EMBL" id="JASJOU010000011">
    <property type="protein sequence ID" value="MDJ1504254.1"/>
    <property type="molecule type" value="Genomic_DNA"/>
</dbReference>
<reference evidence="2" key="1">
    <citation type="submission" date="2023-05" db="EMBL/GenBank/DDBJ databases">
        <authorList>
            <person name="Zhang X."/>
        </authorList>
    </citation>
    <scope>NUCLEOTIDE SEQUENCE</scope>
    <source>
        <strain evidence="2">BD1B2-1</strain>
    </source>
</reference>
<dbReference type="InterPro" id="IPR037138">
    <property type="entry name" value="His_deacetylse_dom_sf"/>
</dbReference>
<dbReference type="SUPFAM" id="SSF52768">
    <property type="entry name" value="Arginase/deacetylase"/>
    <property type="match status" value="1"/>
</dbReference>
<dbReference type="Proteomes" id="UP001232063">
    <property type="component" value="Unassembled WGS sequence"/>
</dbReference>
<dbReference type="Gene3D" id="3.40.800.20">
    <property type="entry name" value="Histone deacetylase domain"/>
    <property type="match status" value="2"/>
</dbReference>
<gene>
    <name evidence="2" type="ORF">QNI22_26585</name>
</gene>
<organism evidence="2 3">
    <name type="scientific">Xanthocytophaga agilis</name>
    <dbReference type="NCBI Taxonomy" id="3048010"/>
    <lineage>
        <taxon>Bacteria</taxon>
        <taxon>Pseudomonadati</taxon>
        <taxon>Bacteroidota</taxon>
        <taxon>Cytophagia</taxon>
        <taxon>Cytophagales</taxon>
        <taxon>Rhodocytophagaceae</taxon>
        <taxon>Xanthocytophaga</taxon>
    </lineage>
</organism>
<dbReference type="RefSeq" id="WP_314515347.1">
    <property type="nucleotide sequence ID" value="NZ_JASJOU010000011.1"/>
</dbReference>
<evidence type="ECO:0000259" key="1">
    <source>
        <dbReference type="Pfam" id="PF00850"/>
    </source>
</evidence>
<sequence length="316" mass="36033">MRKAQLYTFYTPHMVLDKNGKNVSRSPQKPKLLLNFLERHKLSSYINIQGDFLPFSQEDFYLAHTEQYVDSFFAGKKPLAISNNLDWSPQFAESIRYTNASLYHAIRHAVTHPDEICFSPVSGFHHAIPQAGVGYCTFSGQVIASVRLFRELGLRGAYIDLDGHFGNSIEDSRSFVSDLSLAVPRGIGNINPGDNHQKYMSNLRRELGLLRDAILEKRIDYVVFCHGADSHEDDDTRGQCTTEEWLECSSLFYEFVQKIDQKRQKPLPLVLCLFGGYRKDDYNSVLSLHTSDLVTCLNTLCGQQILFEPVVKPRKK</sequence>
<keyword evidence="3" id="KW-1185">Reference proteome</keyword>
<evidence type="ECO:0000313" key="3">
    <source>
        <dbReference type="Proteomes" id="UP001232063"/>
    </source>
</evidence>
<proteinExistence type="predicted"/>
<protein>
    <recommendedName>
        <fullName evidence="1">Histone deacetylase domain-containing protein</fullName>
    </recommendedName>
</protein>
<dbReference type="GO" id="GO:0040029">
    <property type="term" value="P:epigenetic regulation of gene expression"/>
    <property type="evidence" value="ECO:0007669"/>
    <property type="project" value="TreeGrafter"/>
</dbReference>
<dbReference type="GO" id="GO:0004407">
    <property type="term" value="F:histone deacetylase activity"/>
    <property type="evidence" value="ECO:0007669"/>
    <property type="project" value="TreeGrafter"/>
</dbReference>
<name>A0AAE3R5P9_9BACT</name>
<dbReference type="AlphaFoldDB" id="A0AAE3R5P9"/>
<dbReference type="InterPro" id="IPR023801">
    <property type="entry name" value="His_deacetylse_dom"/>
</dbReference>
<evidence type="ECO:0000313" key="2">
    <source>
        <dbReference type="EMBL" id="MDJ1504254.1"/>
    </source>
</evidence>